<dbReference type="Proteomes" id="UP000014500">
    <property type="component" value="Unassembled WGS sequence"/>
</dbReference>
<accession>T1JHZ7</accession>
<reference evidence="1" key="2">
    <citation type="submission" date="2015-02" db="UniProtKB">
        <authorList>
            <consortium name="EnsemblMetazoa"/>
        </authorList>
    </citation>
    <scope>IDENTIFICATION</scope>
</reference>
<reference evidence="2" key="1">
    <citation type="submission" date="2011-05" db="EMBL/GenBank/DDBJ databases">
        <authorList>
            <person name="Richards S.R."/>
            <person name="Qu J."/>
            <person name="Jiang H."/>
            <person name="Jhangiani S.N."/>
            <person name="Agravi P."/>
            <person name="Goodspeed R."/>
            <person name="Gross S."/>
            <person name="Mandapat C."/>
            <person name="Jackson L."/>
            <person name="Mathew T."/>
            <person name="Pu L."/>
            <person name="Thornton R."/>
            <person name="Saada N."/>
            <person name="Wilczek-Boney K.B."/>
            <person name="Lee S."/>
            <person name="Kovar C."/>
            <person name="Wu Y."/>
            <person name="Scherer S.E."/>
            <person name="Worley K.C."/>
            <person name="Muzny D.M."/>
            <person name="Gibbs R."/>
        </authorList>
    </citation>
    <scope>NUCLEOTIDE SEQUENCE</scope>
    <source>
        <strain evidence="2">Brora</strain>
    </source>
</reference>
<dbReference type="EMBL" id="JH432114">
    <property type="status" value="NOT_ANNOTATED_CDS"/>
    <property type="molecule type" value="Genomic_DNA"/>
</dbReference>
<dbReference type="EnsemblMetazoa" id="SMAR013478-RA">
    <property type="protein sequence ID" value="SMAR013478-PA"/>
    <property type="gene ID" value="SMAR013478"/>
</dbReference>
<keyword evidence="2" id="KW-1185">Reference proteome</keyword>
<proteinExistence type="predicted"/>
<sequence>MVESTAAKPRKRRAEIGFQLYFHFSAVPIKCENFQFQNPQNLTTVFSRKERHAMPFSRKNRFCSSEMMHILKEETIVIDTTKKRNTCLITANFGGDKTFFFLEKEIIIIELLFVVHKVSNVATKIAAMDGND</sequence>
<evidence type="ECO:0000313" key="2">
    <source>
        <dbReference type="Proteomes" id="UP000014500"/>
    </source>
</evidence>
<name>T1JHZ7_STRMM</name>
<evidence type="ECO:0000313" key="1">
    <source>
        <dbReference type="EnsemblMetazoa" id="SMAR013478-PA"/>
    </source>
</evidence>
<dbReference type="HOGENOM" id="CLU_1919697_0_0_1"/>
<dbReference type="AlphaFoldDB" id="T1JHZ7"/>
<organism evidence="1 2">
    <name type="scientific">Strigamia maritima</name>
    <name type="common">European centipede</name>
    <name type="synonym">Geophilus maritimus</name>
    <dbReference type="NCBI Taxonomy" id="126957"/>
    <lineage>
        <taxon>Eukaryota</taxon>
        <taxon>Metazoa</taxon>
        <taxon>Ecdysozoa</taxon>
        <taxon>Arthropoda</taxon>
        <taxon>Myriapoda</taxon>
        <taxon>Chilopoda</taxon>
        <taxon>Pleurostigmophora</taxon>
        <taxon>Geophilomorpha</taxon>
        <taxon>Linotaeniidae</taxon>
        <taxon>Strigamia</taxon>
    </lineage>
</organism>
<protein>
    <submittedName>
        <fullName evidence="1">Uncharacterized protein</fullName>
    </submittedName>
</protein>